<name>A0A6A4I8V5_9AGAR</name>
<evidence type="ECO:0000256" key="1">
    <source>
        <dbReference type="SAM" id="MobiDB-lite"/>
    </source>
</evidence>
<sequence length="208" mass="23148">MSDNESGISRAWTSGEPVLAPNAEPSLNGLGVDLDPTPELTSLFPQGLSVPGPATYLRDDLFYEDHKIFLVENCLFRVPINGLAAESQIFRDMMEFPASGNEGLSDQNPIRLDGVLRDDFRQLLRVLCPPGSMLPLQPLSFSEWTSVLKLADMWLMDGIREHAISCMGALPNIEPVDKIVIARKFNILSWLAPCFNEILQRSQSVYRA</sequence>
<dbReference type="Gene3D" id="3.30.710.10">
    <property type="entry name" value="Potassium Channel Kv1.1, Chain A"/>
    <property type="match status" value="1"/>
</dbReference>
<gene>
    <name evidence="2" type="ORF">BT96DRAFT_358816</name>
</gene>
<proteinExistence type="predicted"/>
<organism evidence="2 3">
    <name type="scientific">Gymnopus androsaceus JB14</name>
    <dbReference type="NCBI Taxonomy" id="1447944"/>
    <lineage>
        <taxon>Eukaryota</taxon>
        <taxon>Fungi</taxon>
        <taxon>Dikarya</taxon>
        <taxon>Basidiomycota</taxon>
        <taxon>Agaricomycotina</taxon>
        <taxon>Agaricomycetes</taxon>
        <taxon>Agaricomycetidae</taxon>
        <taxon>Agaricales</taxon>
        <taxon>Marasmiineae</taxon>
        <taxon>Omphalotaceae</taxon>
        <taxon>Gymnopus</taxon>
    </lineage>
</organism>
<reference evidence="2" key="1">
    <citation type="journal article" date="2019" name="Environ. Microbiol.">
        <title>Fungal ecological strategies reflected in gene transcription - a case study of two litter decomposers.</title>
        <authorList>
            <person name="Barbi F."/>
            <person name="Kohler A."/>
            <person name="Barry K."/>
            <person name="Baskaran P."/>
            <person name="Daum C."/>
            <person name="Fauchery L."/>
            <person name="Ihrmark K."/>
            <person name="Kuo A."/>
            <person name="LaButti K."/>
            <person name="Lipzen A."/>
            <person name="Morin E."/>
            <person name="Grigoriev I.V."/>
            <person name="Henrissat B."/>
            <person name="Lindahl B."/>
            <person name="Martin F."/>
        </authorList>
    </citation>
    <scope>NUCLEOTIDE SEQUENCE</scope>
    <source>
        <strain evidence="2">JB14</strain>
    </source>
</reference>
<dbReference type="EMBL" id="ML769411">
    <property type="protein sequence ID" value="KAE9405135.1"/>
    <property type="molecule type" value="Genomic_DNA"/>
</dbReference>
<evidence type="ECO:0000313" key="2">
    <source>
        <dbReference type="EMBL" id="KAE9405135.1"/>
    </source>
</evidence>
<dbReference type="InterPro" id="IPR011333">
    <property type="entry name" value="SKP1/BTB/POZ_sf"/>
</dbReference>
<protein>
    <recommendedName>
        <fullName evidence="4">BTB domain-containing protein</fullName>
    </recommendedName>
</protein>
<feature type="region of interest" description="Disordered" evidence="1">
    <location>
        <begin position="1"/>
        <end position="24"/>
    </location>
</feature>
<accession>A0A6A4I8V5</accession>
<dbReference type="SUPFAM" id="SSF54695">
    <property type="entry name" value="POZ domain"/>
    <property type="match status" value="1"/>
</dbReference>
<keyword evidence="3" id="KW-1185">Reference proteome</keyword>
<evidence type="ECO:0000313" key="3">
    <source>
        <dbReference type="Proteomes" id="UP000799118"/>
    </source>
</evidence>
<dbReference type="Proteomes" id="UP000799118">
    <property type="component" value="Unassembled WGS sequence"/>
</dbReference>
<dbReference type="OrthoDB" id="3223751at2759"/>
<dbReference type="AlphaFoldDB" id="A0A6A4I8V5"/>
<evidence type="ECO:0008006" key="4">
    <source>
        <dbReference type="Google" id="ProtNLM"/>
    </source>
</evidence>